<feature type="compositionally biased region" description="Low complexity" evidence="1">
    <location>
        <begin position="160"/>
        <end position="198"/>
    </location>
</feature>
<feature type="domain" description="AB hydrolase-1" evidence="2">
    <location>
        <begin position="66"/>
        <end position="313"/>
    </location>
</feature>
<evidence type="ECO:0000259" key="2">
    <source>
        <dbReference type="Pfam" id="PF00561"/>
    </source>
</evidence>
<dbReference type="Proteomes" id="UP000319210">
    <property type="component" value="Unassembled WGS sequence"/>
</dbReference>
<feature type="compositionally biased region" description="Low complexity" evidence="1">
    <location>
        <begin position="390"/>
        <end position="411"/>
    </location>
</feature>
<dbReference type="PANTHER" id="PTHR43433:SF3">
    <property type="entry name" value="NON-HEME CHLOROPEROXIDASE"/>
    <property type="match status" value="1"/>
</dbReference>
<name>A0A4Y3R412_STRCI</name>
<proteinExistence type="predicted"/>
<reference evidence="3 4" key="1">
    <citation type="submission" date="2019-06" db="EMBL/GenBank/DDBJ databases">
        <title>Whole genome shotgun sequence of Streptomyces cacaoi subsp. cacaoi NBRC 12748.</title>
        <authorList>
            <person name="Hosoyama A."/>
            <person name="Uohara A."/>
            <person name="Ohji S."/>
            <person name="Ichikawa N."/>
        </authorList>
    </citation>
    <scope>NUCLEOTIDE SEQUENCE [LARGE SCALE GENOMIC DNA]</scope>
    <source>
        <strain evidence="3 4">NBRC 12748</strain>
    </source>
</reference>
<evidence type="ECO:0000313" key="4">
    <source>
        <dbReference type="Proteomes" id="UP000319210"/>
    </source>
</evidence>
<dbReference type="InterPro" id="IPR000073">
    <property type="entry name" value="AB_hydrolase_1"/>
</dbReference>
<feature type="region of interest" description="Disordered" evidence="1">
    <location>
        <begin position="158"/>
        <end position="198"/>
    </location>
</feature>
<dbReference type="AlphaFoldDB" id="A0A4Y3R412"/>
<keyword evidence="4" id="KW-1185">Reference proteome</keyword>
<dbReference type="EMBL" id="BJMM01000021">
    <property type="protein sequence ID" value="GEB51513.1"/>
    <property type="molecule type" value="Genomic_DNA"/>
</dbReference>
<dbReference type="InterPro" id="IPR029058">
    <property type="entry name" value="AB_hydrolase_fold"/>
</dbReference>
<comment type="caution">
    <text evidence="3">The sequence shown here is derived from an EMBL/GenBank/DDBJ whole genome shotgun (WGS) entry which is preliminary data.</text>
</comment>
<dbReference type="PANTHER" id="PTHR43433">
    <property type="entry name" value="HYDROLASE, ALPHA/BETA FOLD FAMILY PROTEIN"/>
    <property type="match status" value="1"/>
</dbReference>
<dbReference type="Gene3D" id="3.40.50.1820">
    <property type="entry name" value="alpha/beta hydrolase"/>
    <property type="match status" value="1"/>
</dbReference>
<organism evidence="3 4">
    <name type="scientific">Streptomyces cacaoi</name>
    <dbReference type="NCBI Taxonomy" id="1898"/>
    <lineage>
        <taxon>Bacteria</taxon>
        <taxon>Bacillati</taxon>
        <taxon>Actinomycetota</taxon>
        <taxon>Actinomycetes</taxon>
        <taxon>Kitasatosporales</taxon>
        <taxon>Streptomycetaceae</taxon>
        <taxon>Streptomyces</taxon>
    </lineage>
</organism>
<accession>A0A4Y3R412</accession>
<evidence type="ECO:0000256" key="1">
    <source>
        <dbReference type="SAM" id="MobiDB-lite"/>
    </source>
</evidence>
<evidence type="ECO:0000313" key="3">
    <source>
        <dbReference type="EMBL" id="GEB51513.1"/>
    </source>
</evidence>
<protein>
    <recommendedName>
        <fullName evidence="2">AB hydrolase-1 domain-containing protein</fullName>
    </recommendedName>
</protein>
<dbReference type="Pfam" id="PF00561">
    <property type="entry name" value="Abhydrolase_1"/>
    <property type="match status" value="1"/>
</dbReference>
<dbReference type="GO" id="GO:0003824">
    <property type="term" value="F:catalytic activity"/>
    <property type="evidence" value="ECO:0007669"/>
    <property type="project" value="UniProtKB-ARBA"/>
</dbReference>
<sequence>MSAPGAAASASGTATSAAAASAAYGAAGTATASVTGVPGVTGAAGPGARADTPSIPDAAPDPAKAPALVLAHGFTGSLDRPAVRRAAAAFTAHGAVITFSFRGHGGSGGRSTVGDREVLDLAAAVAWARRLGHDRVATVGFSMGGSVVLRHGALHRRPEPTATAETPVAADADTAEAATTADADADATAGTDDTADGDVATEVTDAATEVTDATEATDGPAPSTAADAVVAVSAPARWFYRGTAPMRRLHWAVQHPLGRVVSRLGLRTRIHPHDWDPVPLSPVAAAPLLAPVPLLVVHGDSDPYFPLDHPCSLAEAAGPDGCELWIERGFGHAENAAGPELLHRIGDWLVTRLGAGTARPSPGTGDGPDGGEKTARAHAPGARRHHGSRAADGPARPRDAGTTAGTQGTDG</sequence>
<gene>
    <name evidence="3" type="ORF">SCA03_40640</name>
</gene>
<feature type="region of interest" description="Disordered" evidence="1">
    <location>
        <begin position="354"/>
        <end position="411"/>
    </location>
</feature>
<dbReference type="InterPro" id="IPR050471">
    <property type="entry name" value="AB_hydrolase"/>
</dbReference>
<dbReference type="SUPFAM" id="SSF53474">
    <property type="entry name" value="alpha/beta-Hydrolases"/>
    <property type="match status" value="1"/>
</dbReference>